<dbReference type="eggNOG" id="ENOG502TJRX">
    <property type="taxonomic scope" value="Eukaryota"/>
</dbReference>
<evidence type="ECO:0000259" key="1">
    <source>
        <dbReference type="PROSITE" id="PS50181"/>
    </source>
</evidence>
<dbReference type="EMBL" id="DS268423">
    <property type="protein sequence ID" value="EFO90646.1"/>
    <property type="molecule type" value="Genomic_DNA"/>
</dbReference>
<dbReference type="Pfam" id="PF00646">
    <property type="entry name" value="F-box"/>
    <property type="match status" value="1"/>
</dbReference>
<evidence type="ECO:0000313" key="3">
    <source>
        <dbReference type="EMBL" id="KAF1768800.1"/>
    </source>
</evidence>
<evidence type="ECO:0000313" key="2">
    <source>
        <dbReference type="EMBL" id="EFO90646.1"/>
    </source>
</evidence>
<dbReference type="GeneID" id="9821317"/>
<dbReference type="PROSITE" id="PS50181">
    <property type="entry name" value="FBOX"/>
    <property type="match status" value="1"/>
</dbReference>
<dbReference type="AlphaFoldDB" id="E3M314"/>
<protein>
    <recommendedName>
        <fullName evidence="1">F-box domain-containing protein</fullName>
    </recommendedName>
</protein>
<sequence length="348" mass="40734">MKLFNLPYLAYSRIITSMNPIEVISLSFCSKRTRNIIKQVRFPDSLKRISTEEHDPKGPVFQLGNTIKQFISIPFQPAPRRARSEGRRFTGTIDGVKHYFRSIDTDDACVLYTSNMNSGFKIINYFLDLIRGTLDELMLDFKVISDLKGFMSEPCMKSLQKIEIVSDTVSSEQLSVFFNNLKITVPEFQMRSKVEGPMDPNLSFLQTDRLYLKYGKCVKREHLLRMDVNYMVVFRSNLDIESIFQFIKHWRDGNNMRLTVAKIQGISEDVINKDRFISEFNAKPWDPSKRDKCYTYDKDLLPNDTPEDCSDGIDFERHDGLLATIRFMPCVRMFLFFVWHQRRHSEDA</sequence>
<name>E3M314_CAERE</name>
<dbReference type="RefSeq" id="XP_003109281.1">
    <property type="nucleotide sequence ID" value="XM_003109233.1"/>
</dbReference>
<organism evidence="4">
    <name type="scientific">Caenorhabditis remanei</name>
    <name type="common">Caenorhabditis vulgaris</name>
    <dbReference type="NCBI Taxonomy" id="31234"/>
    <lineage>
        <taxon>Eukaryota</taxon>
        <taxon>Metazoa</taxon>
        <taxon>Ecdysozoa</taxon>
        <taxon>Nematoda</taxon>
        <taxon>Chromadorea</taxon>
        <taxon>Rhabditida</taxon>
        <taxon>Rhabditina</taxon>
        <taxon>Rhabditomorpha</taxon>
        <taxon>Rhabditoidea</taxon>
        <taxon>Rhabditidae</taxon>
        <taxon>Peloderinae</taxon>
        <taxon>Caenorhabditis</taxon>
    </lineage>
</organism>
<reference evidence="2" key="1">
    <citation type="submission" date="2007-07" db="EMBL/GenBank/DDBJ databases">
        <title>PCAP assembly of the Caenorhabditis remanei genome.</title>
        <authorList>
            <consortium name="The Caenorhabditis remanei Sequencing Consortium"/>
            <person name="Wilson R.K."/>
        </authorList>
    </citation>
    <scope>NUCLEOTIDE SEQUENCE [LARGE SCALE GENOMIC DNA]</scope>
    <source>
        <strain evidence="2">PB4641</strain>
    </source>
</reference>
<evidence type="ECO:0000313" key="4">
    <source>
        <dbReference type="Proteomes" id="UP000008281"/>
    </source>
</evidence>
<dbReference type="Proteomes" id="UP000008281">
    <property type="component" value="Unassembled WGS sequence"/>
</dbReference>
<dbReference type="EMBL" id="WUAV01000001">
    <property type="protein sequence ID" value="KAF1768800.1"/>
    <property type="molecule type" value="Genomic_DNA"/>
</dbReference>
<dbReference type="InParanoid" id="E3M314"/>
<dbReference type="Pfam" id="PF07735">
    <property type="entry name" value="FBA_2"/>
    <property type="match status" value="1"/>
</dbReference>
<dbReference type="PANTHER" id="PTHR21503">
    <property type="entry name" value="F-BOX-CONTAINING HYPOTHETICAL PROTEIN C.ELEGANS"/>
    <property type="match status" value="1"/>
</dbReference>
<reference evidence="3 5" key="2">
    <citation type="submission" date="2019-12" db="EMBL/GenBank/DDBJ databases">
        <title>Chromosome-level assembly of the Caenorhabditis remanei genome.</title>
        <authorList>
            <person name="Teterina A.A."/>
            <person name="Willis J.H."/>
            <person name="Phillips P.C."/>
        </authorList>
    </citation>
    <scope>NUCLEOTIDE SEQUENCE [LARGE SCALE GENOMIC DNA]</scope>
    <source>
        <strain evidence="3 5">PX506</strain>
        <tissue evidence="3">Whole organism</tissue>
    </source>
</reference>
<evidence type="ECO:0000313" key="5">
    <source>
        <dbReference type="Proteomes" id="UP000483820"/>
    </source>
</evidence>
<dbReference type="InterPro" id="IPR012885">
    <property type="entry name" value="F-box_Sdz-33"/>
</dbReference>
<dbReference type="CTD" id="9821317"/>
<proteinExistence type="predicted"/>
<keyword evidence="4" id="KW-1185">Reference proteome</keyword>
<dbReference type="OrthoDB" id="5777451at2759"/>
<dbReference type="PANTHER" id="PTHR21503:SF8">
    <property type="entry name" value="F-BOX ASSOCIATED DOMAIN-CONTAINING PROTEIN-RELATED"/>
    <property type="match status" value="1"/>
</dbReference>
<dbReference type="KEGG" id="crq:GCK72_000613"/>
<dbReference type="Proteomes" id="UP000483820">
    <property type="component" value="Chromosome I"/>
</dbReference>
<dbReference type="OMA" id="RNIMGIT"/>
<feature type="domain" description="F-box" evidence="1">
    <location>
        <begin position="1"/>
        <end position="49"/>
    </location>
</feature>
<gene>
    <name evidence="2" type="ORF">CRE_08202</name>
    <name evidence="3" type="ORF">GCK72_000613</name>
</gene>
<accession>E3M314</accession>
<dbReference type="InterPro" id="IPR001810">
    <property type="entry name" value="F-box_dom"/>
</dbReference>
<dbReference type="HOGENOM" id="CLU_072403_0_0_1"/>